<name>A0ABV9E822_9ACTN</name>
<evidence type="ECO:0000256" key="2">
    <source>
        <dbReference type="RuleBase" id="RU003749"/>
    </source>
</evidence>
<dbReference type="PANTHER" id="PTHR33495">
    <property type="entry name" value="ANTI-SIGMA FACTOR ANTAGONIST TM_1081-RELATED-RELATED"/>
    <property type="match status" value="1"/>
</dbReference>
<dbReference type="Pfam" id="PF01740">
    <property type="entry name" value="STAS"/>
    <property type="match status" value="1"/>
</dbReference>
<dbReference type="InterPro" id="IPR036513">
    <property type="entry name" value="STAS_dom_sf"/>
</dbReference>
<dbReference type="NCBIfam" id="TIGR00377">
    <property type="entry name" value="ant_ant_sig"/>
    <property type="match status" value="1"/>
</dbReference>
<dbReference type="Gene3D" id="3.30.750.24">
    <property type="entry name" value="STAS domain"/>
    <property type="match status" value="1"/>
</dbReference>
<evidence type="ECO:0000256" key="1">
    <source>
        <dbReference type="ARBA" id="ARBA00009013"/>
    </source>
</evidence>
<evidence type="ECO:0000259" key="3">
    <source>
        <dbReference type="PROSITE" id="PS50801"/>
    </source>
</evidence>
<dbReference type="InterPro" id="IPR002645">
    <property type="entry name" value="STAS_dom"/>
</dbReference>
<dbReference type="PANTHER" id="PTHR33495:SF2">
    <property type="entry name" value="ANTI-SIGMA FACTOR ANTAGONIST TM_1081-RELATED"/>
    <property type="match status" value="1"/>
</dbReference>
<feature type="domain" description="STAS" evidence="3">
    <location>
        <begin position="26"/>
        <end position="135"/>
    </location>
</feature>
<comment type="caution">
    <text evidence="4">The sequence shown here is derived from an EMBL/GenBank/DDBJ whole genome shotgun (WGS) entry which is preliminary data.</text>
</comment>
<dbReference type="EMBL" id="JBHSFN010000003">
    <property type="protein sequence ID" value="MFC4585681.1"/>
    <property type="molecule type" value="Genomic_DNA"/>
</dbReference>
<dbReference type="CDD" id="cd07043">
    <property type="entry name" value="STAS_anti-anti-sigma_factors"/>
    <property type="match status" value="1"/>
</dbReference>
<dbReference type="PROSITE" id="PS50801">
    <property type="entry name" value="STAS"/>
    <property type="match status" value="1"/>
</dbReference>
<accession>A0ABV9E822</accession>
<dbReference type="SUPFAM" id="SSF52091">
    <property type="entry name" value="SpoIIaa-like"/>
    <property type="match status" value="1"/>
</dbReference>
<protein>
    <recommendedName>
        <fullName evidence="2">Anti-sigma factor antagonist</fullName>
    </recommendedName>
</protein>
<organism evidence="4 5">
    <name type="scientific">Sphaerisporangium corydalis</name>
    <dbReference type="NCBI Taxonomy" id="1441875"/>
    <lineage>
        <taxon>Bacteria</taxon>
        <taxon>Bacillati</taxon>
        <taxon>Actinomycetota</taxon>
        <taxon>Actinomycetes</taxon>
        <taxon>Streptosporangiales</taxon>
        <taxon>Streptosporangiaceae</taxon>
        <taxon>Sphaerisporangium</taxon>
    </lineage>
</organism>
<comment type="similarity">
    <text evidence="1 2">Belongs to the anti-sigma-factor antagonist family.</text>
</comment>
<evidence type="ECO:0000313" key="5">
    <source>
        <dbReference type="Proteomes" id="UP001595891"/>
    </source>
</evidence>
<dbReference type="RefSeq" id="WP_262847286.1">
    <property type="nucleotide sequence ID" value="NZ_JANZYP010000061.1"/>
</dbReference>
<evidence type="ECO:0000313" key="4">
    <source>
        <dbReference type="EMBL" id="MFC4585681.1"/>
    </source>
</evidence>
<dbReference type="Proteomes" id="UP001595891">
    <property type="component" value="Unassembled WGS sequence"/>
</dbReference>
<sequence length="137" mass="14798">MGLAPCARDAARRRVVTVPDRADSALTLTSAVAEGVPVVRVGGILDATTRQQFTDRLAEIADDHGPDLVLDLAEVTFMDSRALGLIVHHWQRTMAAQGHFALVGVQYSNSKVMWVTGLAQRLPLYDTLDEALAAFNA</sequence>
<dbReference type="InterPro" id="IPR003658">
    <property type="entry name" value="Anti-sigma_ant"/>
</dbReference>
<proteinExistence type="inferred from homology"/>
<reference evidence="5" key="1">
    <citation type="journal article" date="2019" name="Int. J. Syst. Evol. Microbiol.">
        <title>The Global Catalogue of Microorganisms (GCM) 10K type strain sequencing project: providing services to taxonomists for standard genome sequencing and annotation.</title>
        <authorList>
            <consortium name="The Broad Institute Genomics Platform"/>
            <consortium name="The Broad Institute Genome Sequencing Center for Infectious Disease"/>
            <person name="Wu L."/>
            <person name="Ma J."/>
        </authorList>
    </citation>
    <scope>NUCLEOTIDE SEQUENCE [LARGE SCALE GENOMIC DNA]</scope>
    <source>
        <strain evidence="5">CCUG 49560</strain>
    </source>
</reference>
<keyword evidence="5" id="KW-1185">Reference proteome</keyword>
<gene>
    <name evidence="4" type="ORF">ACFO8L_06345</name>
</gene>